<dbReference type="EMBL" id="QGHE01000002">
    <property type="protein sequence ID" value="PWJ81746.1"/>
    <property type="molecule type" value="Genomic_DNA"/>
</dbReference>
<dbReference type="AlphaFoldDB" id="A0ABD6XSA8"/>
<evidence type="ECO:0000313" key="3">
    <source>
        <dbReference type="Proteomes" id="UP000245996"/>
    </source>
</evidence>
<dbReference type="Proteomes" id="UP000245996">
    <property type="component" value="Unassembled WGS sequence"/>
</dbReference>
<sequence length="30" mass="2970">MFMSVQSFTTVTTTTTTAPGGGVSDSVTGT</sequence>
<organism evidence="2 3">
    <name type="scientific">Enterobacter agglomerans</name>
    <name type="common">Erwinia herbicola</name>
    <name type="synonym">Pantoea agglomerans</name>
    <dbReference type="NCBI Taxonomy" id="549"/>
    <lineage>
        <taxon>Bacteria</taxon>
        <taxon>Pseudomonadati</taxon>
        <taxon>Pseudomonadota</taxon>
        <taxon>Gammaproteobacteria</taxon>
        <taxon>Enterobacterales</taxon>
        <taxon>Erwiniaceae</taxon>
        <taxon>Pantoea</taxon>
        <taxon>Pantoea agglomerans group</taxon>
    </lineage>
</organism>
<evidence type="ECO:0008006" key="4">
    <source>
        <dbReference type="Google" id="ProtNLM"/>
    </source>
</evidence>
<proteinExistence type="predicted"/>
<reference evidence="2 3" key="1">
    <citation type="submission" date="2018-05" db="EMBL/GenBank/DDBJ databases">
        <title>Genomic Encyclopedia of Type Strains, Phase IV (KMG-V): Genome sequencing to study the core and pangenomes of soil and plant-associated prokaryotes.</title>
        <authorList>
            <person name="Whitman W."/>
        </authorList>
    </citation>
    <scope>NUCLEOTIDE SEQUENCE [LARGE SCALE GENOMIC DNA]</scope>
    <source>
        <strain evidence="2 3">PNG 92-11</strain>
    </source>
</reference>
<gene>
    <name evidence="2" type="ORF">C7430_10270</name>
</gene>
<comment type="caution">
    <text evidence="2">The sequence shown here is derived from an EMBL/GenBank/DDBJ whole genome shotgun (WGS) entry which is preliminary data.</text>
</comment>
<protein>
    <recommendedName>
        <fullName evidence="4">Thr operon leader peptide</fullName>
    </recommendedName>
</protein>
<name>A0ABD6XSA8_ENTAG</name>
<feature type="region of interest" description="Disordered" evidence="1">
    <location>
        <begin position="1"/>
        <end position="30"/>
    </location>
</feature>
<accession>A0ABD6XSA8</accession>
<evidence type="ECO:0000313" key="2">
    <source>
        <dbReference type="EMBL" id="PWJ81746.1"/>
    </source>
</evidence>
<evidence type="ECO:0000256" key="1">
    <source>
        <dbReference type="SAM" id="MobiDB-lite"/>
    </source>
</evidence>